<dbReference type="Proteomes" id="UP000318741">
    <property type="component" value="Chromosome"/>
</dbReference>
<evidence type="ECO:0000313" key="3">
    <source>
        <dbReference type="Proteomes" id="UP000318741"/>
    </source>
</evidence>
<protein>
    <submittedName>
        <fullName evidence="2">Uncharacterized protein</fullName>
    </submittedName>
</protein>
<dbReference type="PROSITE" id="PS51318">
    <property type="entry name" value="TAT"/>
    <property type="match status" value="1"/>
</dbReference>
<keyword evidence="3" id="KW-1185">Reference proteome</keyword>
<evidence type="ECO:0000256" key="1">
    <source>
        <dbReference type="SAM" id="SignalP"/>
    </source>
</evidence>
<dbReference type="InterPro" id="IPR006311">
    <property type="entry name" value="TAT_signal"/>
</dbReference>
<dbReference type="KEGG" id="acaf:CA12_25530"/>
<feature type="chain" id="PRO_5021722415" evidence="1">
    <location>
        <begin position="26"/>
        <end position="292"/>
    </location>
</feature>
<dbReference type="AlphaFoldDB" id="A0A517PAQ0"/>
<proteinExistence type="predicted"/>
<dbReference type="EMBL" id="CP036265">
    <property type="protein sequence ID" value="QDT16450.1"/>
    <property type="molecule type" value="Genomic_DNA"/>
</dbReference>
<gene>
    <name evidence="2" type="ORF">CA12_25530</name>
</gene>
<name>A0A517PAQ0_9PLAN</name>
<accession>A0A517PAQ0</accession>
<sequence precursor="true">MMNRRNLLGLSAGALAFAGAGTARAAAAPTAKRPQPPYRVWFQPRQFHRDMSLYRHMTIDASGWIDPALCELTGRSGLRWVYGTQNPYAESPEYWTTELAPPARTSSHLGEQFVGPGVAIDEWVPPQRPGVEQYLTDGLRAAKEADPNLFLCVWYTDLRPPLIELIKDGTVDLAIVEGYTHTPERFGPGAYLAWTTCLRRCDAAAEANTLDKTIFSFGHITDEPHIHGQRLSPEQLTERAEEIKDRYPAMPGVAFYQSDSPDTPELRALVQHCDRLSGRLWPDAPAEKAPAE</sequence>
<reference evidence="2 3" key="1">
    <citation type="submission" date="2019-02" db="EMBL/GenBank/DDBJ databases">
        <title>Deep-cultivation of Planctomycetes and their phenomic and genomic characterization uncovers novel biology.</title>
        <authorList>
            <person name="Wiegand S."/>
            <person name="Jogler M."/>
            <person name="Boedeker C."/>
            <person name="Pinto D."/>
            <person name="Vollmers J."/>
            <person name="Rivas-Marin E."/>
            <person name="Kohn T."/>
            <person name="Peeters S.H."/>
            <person name="Heuer A."/>
            <person name="Rast P."/>
            <person name="Oberbeckmann S."/>
            <person name="Bunk B."/>
            <person name="Jeske O."/>
            <person name="Meyerdierks A."/>
            <person name="Storesund J.E."/>
            <person name="Kallscheuer N."/>
            <person name="Luecker S."/>
            <person name="Lage O.M."/>
            <person name="Pohl T."/>
            <person name="Merkel B.J."/>
            <person name="Hornburger P."/>
            <person name="Mueller R.-W."/>
            <person name="Bruemmer F."/>
            <person name="Labrenz M."/>
            <person name="Spormann A.M."/>
            <person name="Op den Camp H."/>
            <person name="Overmann J."/>
            <person name="Amann R."/>
            <person name="Jetten M.S.M."/>
            <person name="Mascher T."/>
            <person name="Medema M.H."/>
            <person name="Devos D.P."/>
            <person name="Kaster A.-K."/>
            <person name="Ovreas L."/>
            <person name="Rohde M."/>
            <person name="Galperin M.Y."/>
            <person name="Jogler C."/>
        </authorList>
    </citation>
    <scope>NUCLEOTIDE SEQUENCE [LARGE SCALE GENOMIC DNA]</scope>
    <source>
        <strain evidence="2 3">CA12</strain>
    </source>
</reference>
<feature type="signal peptide" evidence="1">
    <location>
        <begin position="1"/>
        <end position="25"/>
    </location>
</feature>
<keyword evidence="1" id="KW-0732">Signal</keyword>
<organism evidence="2 3">
    <name type="scientific">Alienimonas californiensis</name>
    <dbReference type="NCBI Taxonomy" id="2527989"/>
    <lineage>
        <taxon>Bacteria</taxon>
        <taxon>Pseudomonadati</taxon>
        <taxon>Planctomycetota</taxon>
        <taxon>Planctomycetia</taxon>
        <taxon>Planctomycetales</taxon>
        <taxon>Planctomycetaceae</taxon>
        <taxon>Alienimonas</taxon>
    </lineage>
</organism>
<evidence type="ECO:0000313" key="2">
    <source>
        <dbReference type="EMBL" id="QDT16450.1"/>
    </source>
</evidence>